<dbReference type="Gene3D" id="3.90.1150.10">
    <property type="entry name" value="Aspartate Aminotransferase, domain 1"/>
    <property type="match status" value="1"/>
</dbReference>
<evidence type="ECO:0000256" key="3">
    <source>
        <dbReference type="ARBA" id="ARBA00022679"/>
    </source>
</evidence>
<dbReference type="GO" id="GO:0030170">
    <property type="term" value="F:pyridoxal phosphate binding"/>
    <property type="evidence" value="ECO:0007669"/>
    <property type="project" value="InterPro"/>
</dbReference>
<reference evidence="6 7" key="1">
    <citation type="submission" date="2018-07" db="EMBL/GenBank/DDBJ databases">
        <title>GABA Modulating Bacteria of the Human Gut Microbiota.</title>
        <authorList>
            <person name="Strandwitz P."/>
            <person name="Kim K.H."/>
            <person name="Terekhova D."/>
            <person name="Liu J.K."/>
            <person name="Sharma A."/>
            <person name="Levering J."/>
            <person name="Mcdonald D."/>
            <person name="Dietrich D."/>
            <person name="Ramadhar T.R."/>
            <person name="Lekbua A."/>
            <person name="Mroue N."/>
            <person name="Liston C."/>
            <person name="Stewart E.J."/>
            <person name="Dubin M.J."/>
            <person name="Zengler K."/>
            <person name="Knight R."/>
            <person name="Gilbert J.A."/>
            <person name="Clardy J."/>
            <person name="Lewis K."/>
        </authorList>
    </citation>
    <scope>NUCLEOTIDE SEQUENCE [LARGE SCALE GENOMIC DNA]</scope>
    <source>
        <strain evidence="6 7">KLE1738</strain>
    </source>
</reference>
<evidence type="ECO:0000256" key="4">
    <source>
        <dbReference type="ARBA" id="ARBA00022898"/>
    </source>
</evidence>
<dbReference type="PANTHER" id="PTHR11986:SF79">
    <property type="entry name" value="ACETYLORNITHINE AMINOTRANSFERASE, MITOCHONDRIAL"/>
    <property type="match status" value="1"/>
</dbReference>
<dbReference type="SUPFAM" id="SSF53383">
    <property type="entry name" value="PLP-dependent transferases"/>
    <property type="match status" value="1"/>
</dbReference>
<evidence type="ECO:0000256" key="2">
    <source>
        <dbReference type="ARBA" id="ARBA00022576"/>
    </source>
</evidence>
<dbReference type="RefSeq" id="WP_117142414.1">
    <property type="nucleotide sequence ID" value="NZ_DAIQVC010000047.1"/>
</dbReference>
<dbReference type="InterPro" id="IPR015422">
    <property type="entry name" value="PyrdxlP-dep_Trfase_small"/>
</dbReference>
<dbReference type="PANTHER" id="PTHR11986">
    <property type="entry name" value="AMINOTRANSFERASE CLASS III"/>
    <property type="match status" value="1"/>
</dbReference>
<name>A0A3E2B2S1_9FIRM</name>
<dbReference type="Proteomes" id="UP000260649">
    <property type="component" value="Unassembled WGS sequence"/>
</dbReference>
<accession>A0A3E2B2S1</accession>
<keyword evidence="7" id="KW-1185">Reference proteome</keyword>
<dbReference type="GO" id="GO:0008483">
    <property type="term" value="F:transaminase activity"/>
    <property type="evidence" value="ECO:0007669"/>
    <property type="project" value="UniProtKB-KW"/>
</dbReference>
<keyword evidence="2 6" id="KW-0032">Aminotransferase</keyword>
<evidence type="ECO:0000313" key="7">
    <source>
        <dbReference type="Proteomes" id="UP000260649"/>
    </source>
</evidence>
<dbReference type="CDD" id="cd00610">
    <property type="entry name" value="OAT_like"/>
    <property type="match status" value="1"/>
</dbReference>
<comment type="caution">
    <text evidence="6">The sequence shown here is derived from an EMBL/GenBank/DDBJ whole genome shotgun (WGS) entry which is preliminary data.</text>
</comment>
<dbReference type="Pfam" id="PF00202">
    <property type="entry name" value="Aminotran_3"/>
    <property type="match status" value="1"/>
</dbReference>
<dbReference type="GeneID" id="97995719"/>
<comment type="cofactor">
    <cofactor evidence="1">
        <name>pyridoxal 5'-phosphate</name>
        <dbReference type="ChEBI" id="CHEBI:597326"/>
    </cofactor>
</comment>
<evidence type="ECO:0000256" key="5">
    <source>
        <dbReference type="RuleBase" id="RU003560"/>
    </source>
</evidence>
<keyword evidence="4 5" id="KW-0663">Pyridoxal phosphate</keyword>
<dbReference type="InterPro" id="IPR050103">
    <property type="entry name" value="Class-III_PLP-dep_AT"/>
</dbReference>
<dbReference type="PIRSF" id="PIRSF000521">
    <property type="entry name" value="Transaminase_4ab_Lys_Orn"/>
    <property type="match status" value="1"/>
</dbReference>
<dbReference type="InterPro" id="IPR005814">
    <property type="entry name" value="Aminotrans_3"/>
</dbReference>
<comment type="similarity">
    <text evidence="5">Belongs to the class-III pyridoxal-phosphate-dependent aminotransferase family.</text>
</comment>
<evidence type="ECO:0000313" key="6">
    <source>
        <dbReference type="EMBL" id="RFT06284.1"/>
    </source>
</evidence>
<sequence length="408" mass="44477">MRLKDTGLTAAELKAQVKKYMIETYERMDFVADYAEGIYMYDENGEAYLDFYAGIAVNCLGNCNPKVVKAVQEQSALIMQTFNYPYTIPQAVLSKEICETIGMDKVMYQNSGAEANEAMIKIARKWGIENIGPDAWHIITAKQSFHGRTFGAMTATGQPESAIQKGFGDLTPGFTYAEFNNLDAFKAAYVEGKTCAIMFEPVQGEGGVFPATDEFIQGIRKFCDEKGILMLLDEVQAGWGRCGDFMCYMTYGIKPDVVSMAKAMGGGMPIGGIACTDRVATAFGPGTHGSTYAGHPVSCAASLAVLRELKAGKWPENAKKVGDYFAAELAKMPHVVTVRHRGLFVGVVLEDGINAVEVKRHCIKNHFLVTAIGANIIRMVPPLTIREVDCDEAVARLSKSINEVAEGK</sequence>
<dbReference type="EMBL" id="QQRQ01000013">
    <property type="protein sequence ID" value="RFT06284.1"/>
    <property type="molecule type" value="Genomic_DNA"/>
</dbReference>
<dbReference type="NCBIfam" id="NF002325">
    <property type="entry name" value="PRK01278.1"/>
    <property type="match status" value="1"/>
</dbReference>
<dbReference type="AlphaFoldDB" id="A0A3E2B2S1"/>
<dbReference type="Gene3D" id="3.40.640.10">
    <property type="entry name" value="Type I PLP-dependent aspartate aminotransferase-like (Major domain)"/>
    <property type="match status" value="1"/>
</dbReference>
<protein>
    <submittedName>
        <fullName evidence="6">Aminotransferase class III-fold pyridoxal phosphate-dependent enzyme</fullName>
    </submittedName>
</protein>
<dbReference type="OrthoDB" id="9807885at2"/>
<dbReference type="InterPro" id="IPR015421">
    <property type="entry name" value="PyrdxlP-dep_Trfase_major"/>
</dbReference>
<dbReference type="InterPro" id="IPR015424">
    <property type="entry name" value="PyrdxlP-dep_Trfase"/>
</dbReference>
<evidence type="ECO:0000256" key="1">
    <source>
        <dbReference type="ARBA" id="ARBA00001933"/>
    </source>
</evidence>
<gene>
    <name evidence="6" type="ORF">DV520_08250</name>
</gene>
<proteinExistence type="inferred from homology"/>
<dbReference type="GO" id="GO:0042802">
    <property type="term" value="F:identical protein binding"/>
    <property type="evidence" value="ECO:0007669"/>
    <property type="project" value="TreeGrafter"/>
</dbReference>
<dbReference type="FunFam" id="3.40.640.10:FF:000004">
    <property type="entry name" value="Acetylornithine aminotransferase"/>
    <property type="match status" value="1"/>
</dbReference>
<organism evidence="6 7">
    <name type="scientific">Evtepia gabavorous</name>
    <dbReference type="NCBI Taxonomy" id="2211183"/>
    <lineage>
        <taxon>Bacteria</taxon>
        <taxon>Bacillati</taxon>
        <taxon>Bacillota</taxon>
        <taxon>Clostridia</taxon>
        <taxon>Eubacteriales</taxon>
        <taxon>Evtepia</taxon>
    </lineage>
</organism>
<keyword evidence="3 6" id="KW-0808">Transferase</keyword>